<protein>
    <recommendedName>
        <fullName evidence="4">Secreted protein</fullName>
    </recommendedName>
</protein>
<evidence type="ECO:0008006" key="4">
    <source>
        <dbReference type="Google" id="ProtNLM"/>
    </source>
</evidence>
<evidence type="ECO:0000256" key="1">
    <source>
        <dbReference type="SAM" id="SignalP"/>
    </source>
</evidence>
<comment type="caution">
    <text evidence="2">The sequence shown here is derived from an EMBL/GenBank/DDBJ whole genome shotgun (WGS) entry which is preliminary data.</text>
</comment>
<name>A0ABQ3C6H1_9GAMM</name>
<accession>A0ABQ3C6H1</accession>
<organism evidence="2 3">
    <name type="scientific">Cognatilysobacter xinjiangensis</name>
    <dbReference type="NCBI Taxonomy" id="546892"/>
    <lineage>
        <taxon>Bacteria</taxon>
        <taxon>Pseudomonadati</taxon>
        <taxon>Pseudomonadota</taxon>
        <taxon>Gammaproteobacteria</taxon>
        <taxon>Lysobacterales</taxon>
        <taxon>Lysobacteraceae</taxon>
        <taxon>Cognatilysobacter</taxon>
    </lineage>
</organism>
<dbReference type="EMBL" id="BMXY01000002">
    <property type="protein sequence ID" value="GGZ65468.1"/>
    <property type="molecule type" value="Genomic_DNA"/>
</dbReference>
<keyword evidence="1" id="KW-0732">Signal</keyword>
<evidence type="ECO:0000313" key="3">
    <source>
        <dbReference type="Proteomes" id="UP000643403"/>
    </source>
</evidence>
<reference evidence="3" key="1">
    <citation type="journal article" date="2019" name="Int. J. Syst. Evol. Microbiol.">
        <title>The Global Catalogue of Microorganisms (GCM) 10K type strain sequencing project: providing services to taxonomists for standard genome sequencing and annotation.</title>
        <authorList>
            <consortium name="The Broad Institute Genomics Platform"/>
            <consortium name="The Broad Institute Genome Sequencing Center for Infectious Disease"/>
            <person name="Wu L."/>
            <person name="Ma J."/>
        </authorList>
    </citation>
    <scope>NUCLEOTIDE SEQUENCE [LARGE SCALE GENOMIC DNA]</scope>
    <source>
        <strain evidence="3">KCTC 22558</strain>
    </source>
</reference>
<sequence length="165" mass="17304">MRPIAVVSALALTAGTALAATPEIKRDVGAPQANGVVHLVRGLPEACAWIQGSFTGDAAAPYRIAPARTSPNCQARARLVDAAKVQPSEAKGWTLNDVVRIPSKDCAGLQAVVEIWRKPSTAQPIGLDAQGRARVYLQDAKANASKAPAPPAYAARMRTEGKVCR</sequence>
<keyword evidence="3" id="KW-1185">Reference proteome</keyword>
<proteinExistence type="predicted"/>
<evidence type="ECO:0000313" key="2">
    <source>
        <dbReference type="EMBL" id="GGZ65468.1"/>
    </source>
</evidence>
<gene>
    <name evidence="2" type="ORF">GCM10008101_19210</name>
</gene>
<feature type="chain" id="PRO_5045669218" description="Secreted protein" evidence="1">
    <location>
        <begin position="20"/>
        <end position="165"/>
    </location>
</feature>
<dbReference type="Proteomes" id="UP000643403">
    <property type="component" value="Unassembled WGS sequence"/>
</dbReference>
<feature type="signal peptide" evidence="1">
    <location>
        <begin position="1"/>
        <end position="19"/>
    </location>
</feature>
<dbReference type="RefSeq" id="WP_189449334.1">
    <property type="nucleotide sequence ID" value="NZ_BMXY01000002.1"/>
</dbReference>